<proteinExistence type="predicted"/>
<name>F9F4B5_FUSOF</name>
<feature type="non-terminal residue" evidence="3">
    <location>
        <position position="1"/>
    </location>
</feature>
<dbReference type="Pfam" id="PF13843">
    <property type="entry name" value="DDE_Tnp_1_7"/>
    <property type="match status" value="1"/>
</dbReference>
<dbReference type="OrthoDB" id="5096864at2759"/>
<dbReference type="PANTHER" id="PTHR46599:SF3">
    <property type="entry name" value="PIGGYBAC TRANSPOSABLE ELEMENT-DERIVED PROTEIN 4"/>
    <property type="match status" value="1"/>
</dbReference>
<accession>F9F4B5</accession>
<dbReference type="InterPro" id="IPR029526">
    <property type="entry name" value="PGBD"/>
</dbReference>
<sequence>TARPNCGITTEMKRMKETGKTPDGMPLRYNQVILIPTQDKQVIQIAWKDSNVMLFLSTMHSGAPRERTLKKRKLPAKRGTRAEAQQLQQIFNSDSSFRMIPIPTIAAQYNDEMNHVDRSDQTRSYTTYEHRFRHSPWQALLWNFLLEVALANSFILQKKTRHPRWKPYGTLQAWKECIYNAIFNRYATKSHERKRGRTGKEEDIEGCRQGHPQPFKRKKEQGGYLQPISGNKRRVQTRYGCKK</sequence>
<evidence type="ECO:0000256" key="1">
    <source>
        <dbReference type="SAM" id="MobiDB-lite"/>
    </source>
</evidence>
<reference evidence="3" key="1">
    <citation type="journal article" date="2012" name="Mol. Plant Microbe Interact.">
        <title>A highly conserved effector in Fusarium oxysporum is required for full virulence on Arabidopsis.</title>
        <authorList>
            <person name="Thatcher L.F."/>
            <person name="Gardiner D.M."/>
            <person name="Kazan K."/>
            <person name="Manners J."/>
        </authorList>
    </citation>
    <scope>NUCLEOTIDE SEQUENCE [LARGE SCALE GENOMIC DNA]</scope>
    <source>
        <strain evidence="3">Fo5176</strain>
    </source>
</reference>
<gene>
    <name evidence="3" type="ORF">FOXB_01240</name>
</gene>
<evidence type="ECO:0000259" key="2">
    <source>
        <dbReference type="Pfam" id="PF13843"/>
    </source>
</evidence>
<feature type="compositionally biased region" description="Basic and acidic residues" evidence="1">
    <location>
        <begin position="198"/>
        <end position="208"/>
    </location>
</feature>
<comment type="caution">
    <text evidence="3">The sequence shown here is derived from an EMBL/GenBank/DDBJ whole genome shotgun (WGS) entry which is preliminary data.</text>
</comment>
<dbReference type="AlphaFoldDB" id="F9F4B5"/>
<feature type="compositionally biased region" description="Basic residues" evidence="1">
    <location>
        <begin position="231"/>
        <end position="243"/>
    </location>
</feature>
<organism evidence="3">
    <name type="scientific">Fusarium oxysporum (strain Fo5176)</name>
    <name type="common">Fusarium vascular wilt</name>
    <dbReference type="NCBI Taxonomy" id="660025"/>
    <lineage>
        <taxon>Eukaryota</taxon>
        <taxon>Fungi</taxon>
        <taxon>Dikarya</taxon>
        <taxon>Ascomycota</taxon>
        <taxon>Pezizomycotina</taxon>
        <taxon>Sordariomycetes</taxon>
        <taxon>Hypocreomycetidae</taxon>
        <taxon>Hypocreales</taxon>
        <taxon>Nectriaceae</taxon>
        <taxon>Fusarium</taxon>
        <taxon>Fusarium oxysporum species complex</taxon>
    </lineage>
</organism>
<feature type="domain" description="PiggyBac transposable element-derived protein" evidence="2">
    <location>
        <begin position="37"/>
        <end position="154"/>
    </location>
</feature>
<dbReference type="PANTHER" id="PTHR46599">
    <property type="entry name" value="PIGGYBAC TRANSPOSABLE ELEMENT-DERIVED PROTEIN 4"/>
    <property type="match status" value="1"/>
</dbReference>
<dbReference type="STRING" id="660025.F9F4B5"/>
<protein>
    <recommendedName>
        <fullName evidence="2">PiggyBac transposable element-derived protein domain-containing protein</fullName>
    </recommendedName>
</protein>
<dbReference type="EMBL" id="AFQF01000438">
    <property type="protein sequence ID" value="EGU88242.1"/>
    <property type="molecule type" value="Genomic_DNA"/>
</dbReference>
<feature type="region of interest" description="Disordered" evidence="1">
    <location>
        <begin position="191"/>
        <end position="243"/>
    </location>
</feature>
<evidence type="ECO:0000313" key="3">
    <source>
        <dbReference type="EMBL" id="EGU88242.1"/>
    </source>
</evidence>